<reference evidence="2 3" key="1">
    <citation type="submission" date="2021-06" db="EMBL/GenBank/DDBJ databases">
        <authorList>
            <person name="Kallberg Y."/>
            <person name="Tangrot J."/>
            <person name="Rosling A."/>
        </authorList>
    </citation>
    <scope>NUCLEOTIDE SEQUENCE [LARGE SCALE GENOMIC DNA]</scope>
    <source>
        <strain evidence="2 3">120-4 pot B 10/14</strain>
    </source>
</reference>
<evidence type="ECO:0000313" key="3">
    <source>
        <dbReference type="Proteomes" id="UP000789901"/>
    </source>
</evidence>
<protein>
    <submittedName>
        <fullName evidence="2">7495_t:CDS:1</fullName>
    </submittedName>
</protein>
<evidence type="ECO:0000256" key="1">
    <source>
        <dbReference type="SAM" id="MobiDB-lite"/>
    </source>
</evidence>
<feature type="non-terminal residue" evidence="2">
    <location>
        <position position="108"/>
    </location>
</feature>
<keyword evidence="3" id="KW-1185">Reference proteome</keyword>
<comment type="caution">
    <text evidence="2">The sequence shown here is derived from an EMBL/GenBank/DDBJ whole genome shotgun (WGS) entry which is preliminary data.</text>
</comment>
<dbReference type="EMBL" id="CAJVQB010012332">
    <property type="protein sequence ID" value="CAG8754721.1"/>
    <property type="molecule type" value="Genomic_DNA"/>
</dbReference>
<name>A0ABN7VDU2_GIGMA</name>
<dbReference type="Proteomes" id="UP000789901">
    <property type="component" value="Unassembled WGS sequence"/>
</dbReference>
<proteinExistence type="predicted"/>
<organism evidence="2 3">
    <name type="scientific">Gigaspora margarita</name>
    <dbReference type="NCBI Taxonomy" id="4874"/>
    <lineage>
        <taxon>Eukaryota</taxon>
        <taxon>Fungi</taxon>
        <taxon>Fungi incertae sedis</taxon>
        <taxon>Mucoromycota</taxon>
        <taxon>Glomeromycotina</taxon>
        <taxon>Glomeromycetes</taxon>
        <taxon>Diversisporales</taxon>
        <taxon>Gigasporaceae</taxon>
        <taxon>Gigaspora</taxon>
    </lineage>
</organism>
<evidence type="ECO:0000313" key="2">
    <source>
        <dbReference type="EMBL" id="CAG8754721.1"/>
    </source>
</evidence>
<accession>A0ABN7VDU2</accession>
<feature type="compositionally biased region" description="Basic and acidic residues" evidence="1">
    <location>
        <begin position="34"/>
        <end position="81"/>
    </location>
</feature>
<sequence>MANNEFKDLNKNFVKDSEHVFNDQEKFNNTNIESKVESKEFQKSEKTNQKSEEEIHQKSEESQKSEEETHNKSEKEIHHESEEEIQEFEEEVHKGVFNADKAINSIAA</sequence>
<feature type="region of interest" description="Disordered" evidence="1">
    <location>
        <begin position="24"/>
        <end position="108"/>
    </location>
</feature>
<gene>
    <name evidence="2" type="ORF">GMARGA_LOCUS16790</name>
</gene>